<gene>
    <name evidence="1" type="ORF">EV199_5468</name>
</gene>
<evidence type="ECO:0000313" key="1">
    <source>
        <dbReference type="EMBL" id="RZS67083.1"/>
    </source>
</evidence>
<protein>
    <submittedName>
        <fullName evidence="1">Uncharacterized protein</fullName>
    </submittedName>
</protein>
<reference evidence="1 2" key="1">
    <citation type="submission" date="2019-02" db="EMBL/GenBank/DDBJ databases">
        <title>Genomic Encyclopedia of Type Strains, Phase IV (KMG-IV): sequencing the most valuable type-strain genomes for metagenomic binning, comparative biology and taxonomic classification.</title>
        <authorList>
            <person name="Goeker M."/>
        </authorList>
    </citation>
    <scope>NUCLEOTIDE SEQUENCE [LARGE SCALE GENOMIC DNA]</scope>
    <source>
        <strain evidence="1 2">DSM 18116</strain>
    </source>
</reference>
<keyword evidence="2" id="KW-1185">Reference proteome</keyword>
<accession>A0A4Q7MHS4</accession>
<proteinExistence type="predicted"/>
<name>A0A4Q7MHS4_9BACT</name>
<sequence>MTAELRLAVERLYEVFSVYPGDINMCVSPLKGTPEEMNGLLFSKPLRDLTNNDLSLFSTSLLYTWGMEPDLKHFLPRILELTGELDCPAFEVEVFFIKFEIAKWLTWPTEEREAITHYLLCLWKNILEEPVPISRDDFFLEYFIPIVKIYPDLPQLLATWEKASSPVATKRLTALIYQEFSWLFKGEMKCFDKQIKPVPELSEWLRSDAVLERFTTAFFTHADDEAYTENLSFVVRTLEYERSKQQP</sequence>
<comment type="caution">
    <text evidence="1">The sequence shown here is derived from an EMBL/GenBank/DDBJ whole genome shotgun (WGS) entry which is preliminary data.</text>
</comment>
<organism evidence="1 2">
    <name type="scientific">Pseudobacter ginsenosidimutans</name>
    <dbReference type="NCBI Taxonomy" id="661488"/>
    <lineage>
        <taxon>Bacteria</taxon>
        <taxon>Pseudomonadati</taxon>
        <taxon>Bacteroidota</taxon>
        <taxon>Chitinophagia</taxon>
        <taxon>Chitinophagales</taxon>
        <taxon>Chitinophagaceae</taxon>
        <taxon>Pseudobacter</taxon>
    </lineage>
</organism>
<dbReference type="Proteomes" id="UP000293874">
    <property type="component" value="Unassembled WGS sequence"/>
</dbReference>
<evidence type="ECO:0000313" key="2">
    <source>
        <dbReference type="Proteomes" id="UP000293874"/>
    </source>
</evidence>
<dbReference type="EMBL" id="SGXA01000004">
    <property type="protein sequence ID" value="RZS67083.1"/>
    <property type="molecule type" value="Genomic_DNA"/>
</dbReference>
<dbReference type="OrthoDB" id="4535590at2"/>
<dbReference type="AlphaFoldDB" id="A0A4Q7MHS4"/>
<dbReference type="RefSeq" id="WP_130543964.1">
    <property type="nucleotide sequence ID" value="NZ_CP042431.1"/>
</dbReference>